<dbReference type="GO" id="GO:0016791">
    <property type="term" value="F:phosphatase activity"/>
    <property type="evidence" value="ECO:0007669"/>
    <property type="project" value="UniProtKB-ARBA"/>
</dbReference>
<sequence length="92" mass="10424">PNLRCVQTADIILKVVDPSGQIKIRIVPELEAESQVMDKNPCWYIKTDQKGILDEIQRNHDGNVALFIVSDWKIKDLCRAICNCKISSENNA</sequence>
<name>A0A1Y3EA09_9BILA</name>
<dbReference type="EMBL" id="LVZM01018679">
    <property type="protein sequence ID" value="OUC41972.1"/>
    <property type="molecule type" value="Genomic_DNA"/>
</dbReference>
<evidence type="ECO:0000313" key="2">
    <source>
        <dbReference type="Proteomes" id="UP000243006"/>
    </source>
</evidence>
<comment type="caution">
    <text evidence="1">The sequence shown here is derived from an EMBL/GenBank/DDBJ whole genome shotgun (WGS) entry which is preliminary data.</text>
</comment>
<accession>A0A1Y3EA09</accession>
<evidence type="ECO:0000313" key="1">
    <source>
        <dbReference type="EMBL" id="OUC41972.1"/>
    </source>
</evidence>
<feature type="non-terminal residue" evidence="1">
    <location>
        <position position="92"/>
    </location>
</feature>
<organism evidence="1 2">
    <name type="scientific">Trichinella nativa</name>
    <dbReference type="NCBI Taxonomy" id="6335"/>
    <lineage>
        <taxon>Eukaryota</taxon>
        <taxon>Metazoa</taxon>
        <taxon>Ecdysozoa</taxon>
        <taxon>Nematoda</taxon>
        <taxon>Enoplea</taxon>
        <taxon>Dorylaimia</taxon>
        <taxon>Trichinellida</taxon>
        <taxon>Trichinellidae</taxon>
        <taxon>Trichinella</taxon>
    </lineage>
</organism>
<feature type="non-terminal residue" evidence="1">
    <location>
        <position position="1"/>
    </location>
</feature>
<gene>
    <name evidence="1" type="ORF">D917_10546</name>
</gene>
<dbReference type="AlphaFoldDB" id="A0A1Y3EA09"/>
<dbReference type="InterPro" id="IPR029033">
    <property type="entry name" value="His_PPase_superfam"/>
</dbReference>
<dbReference type="Proteomes" id="UP000243006">
    <property type="component" value="Unassembled WGS sequence"/>
</dbReference>
<protein>
    <submittedName>
        <fullName evidence="1">Uncharacterized protein</fullName>
    </submittedName>
</protein>
<proteinExistence type="predicted"/>
<reference evidence="1 2" key="1">
    <citation type="submission" date="2015-04" db="EMBL/GenBank/DDBJ databases">
        <title>Draft genome of the roundworm Trichinella nativa.</title>
        <authorList>
            <person name="Mitreva M."/>
        </authorList>
    </citation>
    <scope>NUCLEOTIDE SEQUENCE [LARGE SCALE GENOMIC DNA]</scope>
    <source>
        <strain evidence="1 2">ISS45</strain>
    </source>
</reference>
<dbReference type="Gene3D" id="3.40.50.1240">
    <property type="entry name" value="Phosphoglycerate mutase-like"/>
    <property type="match status" value="1"/>
</dbReference>